<dbReference type="AlphaFoldDB" id="A0A348WH88"/>
<reference evidence="2 3" key="1">
    <citation type="journal article" date="2018" name="Nat. Biotechnol.">
        <title>A standardized bacterial taxonomy based on genome phylogeny substantially revises the tree of life.</title>
        <authorList>
            <person name="Parks D.H."/>
            <person name="Chuvochina M."/>
            <person name="Waite D.W."/>
            <person name="Rinke C."/>
            <person name="Skarshewski A."/>
            <person name="Chaumeil P.A."/>
            <person name="Hugenholtz P."/>
        </authorList>
    </citation>
    <scope>NUCLEOTIDE SEQUENCE [LARGE SCALE GENOMIC DNA]</scope>
    <source>
        <strain evidence="2">UBA9169</strain>
    </source>
</reference>
<dbReference type="EMBL" id="DMVW01000179">
    <property type="protein sequence ID" value="HAR53900.1"/>
    <property type="molecule type" value="Genomic_DNA"/>
</dbReference>
<comment type="caution">
    <text evidence="2">The sequence shown here is derived from an EMBL/GenBank/DDBJ whole genome shotgun (WGS) entry which is preliminary data.</text>
</comment>
<dbReference type="InterPro" id="IPR041726">
    <property type="entry name" value="ACAD10_11_N"/>
</dbReference>
<dbReference type="CDD" id="cd05154">
    <property type="entry name" value="ACAD10_11_N-like"/>
    <property type="match status" value="1"/>
</dbReference>
<dbReference type="SUPFAM" id="SSF56112">
    <property type="entry name" value="Protein kinase-like (PK-like)"/>
    <property type="match status" value="1"/>
</dbReference>
<dbReference type="Pfam" id="PF01636">
    <property type="entry name" value="APH"/>
    <property type="match status" value="1"/>
</dbReference>
<sequence length="351" mass="38637">MSENGGPPLIGVSAALSFDEAALQSYLKDQLPGFSGNLEVRQFNAGQSNPTYQLATGAKKYVLRKKPPGTLLPSAHAVDREYRVMHALRDTPVPVPEMLHLCTDPSIIGTEFYVMEMVEGRVFHDPSLPGLSPAERSAFYHSFIKALADLHAVKPEAVGLGDFGKPKGYLSRQVSRWSQQYAATETETITAMNKLMDWLPANLPEDDEASIVHGDFRPGNAIAAPHSPEVIALLDWELCTLGHPFADLGYVCALYHADNLPTGQFKGLDYAALGIPTERELVDLYCQYSGRDGIESHLFFVVFSFFRSAAIIQGVYKRGLEGNASSQKALKLGHLARVRAENAWRIVEENF</sequence>
<dbReference type="Gene3D" id="3.90.1200.10">
    <property type="match status" value="1"/>
</dbReference>
<name>A0A348WH88_9RHOB</name>
<evidence type="ECO:0000313" key="2">
    <source>
        <dbReference type="EMBL" id="HAR53900.1"/>
    </source>
</evidence>
<accession>A0A348WH88</accession>
<dbReference type="RefSeq" id="WP_339852166.1">
    <property type="nucleotide sequence ID" value="NZ_CAXAXR010000002.1"/>
</dbReference>
<protein>
    <submittedName>
        <fullName evidence="2">Phosphotransferase family protein</fullName>
    </submittedName>
</protein>
<gene>
    <name evidence="2" type="ORF">DCS45_18775</name>
</gene>
<dbReference type="InterPro" id="IPR002575">
    <property type="entry name" value="Aminoglycoside_PTrfase"/>
</dbReference>
<dbReference type="InterPro" id="IPR052898">
    <property type="entry name" value="ACAD10-like"/>
</dbReference>
<dbReference type="Gene3D" id="3.30.200.20">
    <property type="entry name" value="Phosphorylase Kinase, domain 1"/>
    <property type="match status" value="1"/>
</dbReference>
<keyword evidence="2" id="KW-0808">Transferase</keyword>
<evidence type="ECO:0000259" key="1">
    <source>
        <dbReference type="Pfam" id="PF01636"/>
    </source>
</evidence>
<dbReference type="Proteomes" id="UP000264719">
    <property type="component" value="Unassembled WGS sequence"/>
</dbReference>
<feature type="domain" description="Aminoglycoside phosphotransferase" evidence="1">
    <location>
        <begin position="39"/>
        <end position="258"/>
    </location>
</feature>
<proteinExistence type="predicted"/>
<evidence type="ECO:0000313" key="3">
    <source>
        <dbReference type="Proteomes" id="UP000264719"/>
    </source>
</evidence>
<organism evidence="2 3">
    <name type="scientific">Roseovarius nubinhibens</name>
    <dbReference type="NCBI Taxonomy" id="314263"/>
    <lineage>
        <taxon>Bacteria</taxon>
        <taxon>Pseudomonadati</taxon>
        <taxon>Pseudomonadota</taxon>
        <taxon>Alphaproteobacteria</taxon>
        <taxon>Rhodobacterales</taxon>
        <taxon>Roseobacteraceae</taxon>
        <taxon>Roseovarius</taxon>
    </lineage>
</organism>
<dbReference type="PANTHER" id="PTHR47829:SF3">
    <property type="entry name" value="AMINOGLYCOSIDE PHOSPHOTRANSFERASE DOMAIN-CONTAINING PROTEIN"/>
    <property type="match status" value="1"/>
</dbReference>
<dbReference type="PANTHER" id="PTHR47829">
    <property type="entry name" value="HYDROLASE, PUTATIVE (AFU_ORTHOLOGUE AFUA_1G12880)-RELATED"/>
    <property type="match status" value="1"/>
</dbReference>
<dbReference type="GO" id="GO:0016740">
    <property type="term" value="F:transferase activity"/>
    <property type="evidence" value="ECO:0007669"/>
    <property type="project" value="UniProtKB-KW"/>
</dbReference>
<dbReference type="InterPro" id="IPR011009">
    <property type="entry name" value="Kinase-like_dom_sf"/>
</dbReference>